<keyword evidence="4" id="KW-1185">Reference proteome</keyword>
<keyword evidence="2" id="KW-1133">Transmembrane helix</keyword>
<dbReference type="AlphaFoldDB" id="A0A016WV24"/>
<proteinExistence type="predicted"/>
<sequence length="124" mass="13798">MYSIQTEIRPLTILEWLFIFIVIFFGIVSILLGCYFTFMTRHGKSRTFEERAAEHERDSSEGAYEDTGGTMTSSSYVLSQDDTANVGVSSATRLIPLTSYTLTSSRHSSAHQNHTKGSDESTTA</sequence>
<feature type="region of interest" description="Disordered" evidence="1">
    <location>
        <begin position="48"/>
        <end position="74"/>
    </location>
</feature>
<feature type="compositionally biased region" description="Basic and acidic residues" evidence="1">
    <location>
        <begin position="48"/>
        <end position="60"/>
    </location>
</feature>
<keyword evidence="2" id="KW-0472">Membrane</keyword>
<evidence type="ECO:0000313" key="3">
    <source>
        <dbReference type="EMBL" id="EYC43654.1"/>
    </source>
</evidence>
<name>A0A016WV24_9BILA</name>
<organism evidence="3 4">
    <name type="scientific">Ancylostoma ceylanicum</name>
    <dbReference type="NCBI Taxonomy" id="53326"/>
    <lineage>
        <taxon>Eukaryota</taxon>
        <taxon>Metazoa</taxon>
        <taxon>Ecdysozoa</taxon>
        <taxon>Nematoda</taxon>
        <taxon>Chromadorea</taxon>
        <taxon>Rhabditida</taxon>
        <taxon>Rhabditina</taxon>
        <taxon>Rhabditomorpha</taxon>
        <taxon>Strongyloidea</taxon>
        <taxon>Ancylostomatidae</taxon>
        <taxon>Ancylostomatinae</taxon>
        <taxon>Ancylostoma</taxon>
    </lineage>
</organism>
<protein>
    <submittedName>
        <fullName evidence="3">Uncharacterized protein</fullName>
    </submittedName>
</protein>
<feature type="region of interest" description="Disordered" evidence="1">
    <location>
        <begin position="102"/>
        <end position="124"/>
    </location>
</feature>
<evidence type="ECO:0000256" key="2">
    <source>
        <dbReference type="SAM" id="Phobius"/>
    </source>
</evidence>
<reference evidence="4" key="1">
    <citation type="journal article" date="2015" name="Nat. Genet.">
        <title>The genome and transcriptome of the zoonotic hookworm Ancylostoma ceylanicum identify infection-specific gene families.</title>
        <authorList>
            <person name="Schwarz E.M."/>
            <person name="Hu Y."/>
            <person name="Antoshechkin I."/>
            <person name="Miller M.M."/>
            <person name="Sternberg P.W."/>
            <person name="Aroian R.V."/>
        </authorList>
    </citation>
    <scope>NUCLEOTIDE SEQUENCE</scope>
    <source>
        <strain evidence="4">HY135</strain>
    </source>
</reference>
<accession>A0A016WV24</accession>
<comment type="caution">
    <text evidence="3">The sequence shown here is derived from an EMBL/GenBank/DDBJ whole genome shotgun (WGS) entry which is preliminary data.</text>
</comment>
<feature type="transmembrane region" description="Helical" evidence="2">
    <location>
        <begin position="16"/>
        <end position="38"/>
    </location>
</feature>
<dbReference type="OrthoDB" id="6244967at2759"/>
<evidence type="ECO:0000256" key="1">
    <source>
        <dbReference type="SAM" id="MobiDB-lite"/>
    </source>
</evidence>
<gene>
    <name evidence="3" type="primary">Acey_s0485.g2326</name>
    <name evidence="3" type="ORF">Y032_0485g2326</name>
</gene>
<keyword evidence="2" id="KW-0812">Transmembrane</keyword>
<feature type="compositionally biased region" description="Polar residues" evidence="1">
    <location>
        <begin position="102"/>
        <end position="112"/>
    </location>
</feature>
<dbReference type="Proteomes" id="UP000024635">
    <property type="component" value="Unassembled WGS sequence"/>
</dbReference>
<evidence type="ECO:0000313" key="4">
    <source>
        <dbReference type="Proteomes" id="UP000024635"/>
    </source>
</evidence>
<dbReference type="EMBL" id="JARK01000085">
    <property type="protein sequence ID" value="EYC43654.1"/>
    <property type="molecule type" value="Genomic_DNA"/>
</dbReference>